<dbReference type="OrthoDB" id="441812at2759"/>
<dbReference type="EMBL" id="CAJHUC010002137">
    <property type="protein sequence ID" value="CAD7703274.1"/>
    <property type="molecule type" value="Genomic_DNA"/>
</dbReference>
<name>A0A8S1JGQ2_9CHLO</name>
<evidence type="ECO:0000313" key="2">
    <source>
        <dbReference type="Proteomes" id="UP000708148"/>
    </source>
</evidence>
<dbReference type="Gene3D" id="3.90.1410.10">
    <property type="entry name" value="set domain protein methyltransferase, domain 1"/>
    <property type="match status" value="1"/>
</dbReference>
<organism evidence="1 2">
    <name type="scientific">Ostreobium quekettii</name>
    <dbReference type="NCBI Taxonomy" id="121088"/>
    <lineage>
        <taxon>Eukaryota</taxon>
        <taxon>Viridiplantae</taxon>
        <taxon>Chlorophyta</taxon>
        <taxon>core chlorophytes</taxon>
        <taxon>Ulvophyceae</taxon>
        <taxon>TCBD clade</taxon>
        <taxon>Bryopsidales</taxon>
        <taxon>Ostreobineae</taxon>
        <taxon>Ostreobiaceae</taxon>
        <taxon>Ostreobium</taxon>
    </lineage>
</organism>
<comment type="caution">
    <text evidence="1">The sequence shown here is derived from an EMBL/GenBank/DDBJ whole genome shotgun (WGS) entry which is preliminary data.</text>
</comment>
<dbReference type="SUPFAM" id="SSF82199">
    <property type="entry name" value="SET domain"/>
    <property type="match status" value="1"/>
</dbReference>
<sequence>MHAGQRLHAVIFRSRSMTMQRISFHAACSMLCPCAGAQDVSVSGPRLEIAICSATEDVLEIVTASRIEQGNEIHNTYGEHSNAELLHKYGFALLSNPFNVITIAKQAVVDAMTDIMGEELCRERCELLQDNSHLLEPDDEPFEILEGGLLSAPLVVVLVVLTTHGSKFDGWESMLRTLEVGGQSIQEPKAVAAVWDLIGAVGRKFLQDTLSSRLTKYAGGSLADEKAMLQRLCDEGSRSEQKCARIGAATLRLTEKQIILDVLSLLESTRVEKAQVEPVAQINSTNHAKRRRTAYLAVD</sequence>
<keyword evidence="2" id="KW-1185">Reference proteome</keyword>
<dbReference type="AlphaFoldDB" id="A0A8S1JGQ2"/>
<accession>A0A8S1JGQ2</accession>
<proteinExistence type="predicted"/>
<evidence type="ECO:0000313" key="1">
    <source>
        <dbReference type="EMBL" id="CAD7703274.1"/>
    </source>
</evidence>
<gene>
    <name evidence="1" type="ORF">OSTQU699_LOCUS8631</name>
</gene>
<protein>
    <recommendedName>
        <fullName evidence="3">Rubisco LSMT substrate-binding domain-containing protein</fullName>
    </recommendedName>
</protein>
<reference evidence="1" key="1">
    <citation type="submission" date="2020-12" db="EMBL/GenBank/DDBJ databases">
        <authorList>
            <person name="Iha C."/>
        </authorList>
    </citation>
    <scope>NUCLEOTIDE SEQUENCE</scope>
</reference>
<dbReference type="InterPro" id="IPR046341">
    <property type="entry name" value="SET_dom_sf"/>
</dbReference>
<evidence type="ECO:0008006" key="3">
    <source>
        <dbReference type="Google" id="ProtNLM"/>
    </source>
</evidence>
<dbReference type="Proteomes" id="UP000708148">
    <property type="component" value="Unassembled WGS sequence"/>
</dbReference>